<proteinExistence type="predicted"/>
<organism evidence="1 2">
    <name type="scientific">Elysia crispata</name>
    <name type="common">lettuce slug</name>
    <dbReference type="NCBI Taxonomy" id="231223"/>
    <lineage>
        <taxon>Eukaryota</taxon>
        <taxon>Metazoa</taxon>
        <taxon>Spiralia</taxon>
        <taxon>Lophotrochozoa</taxon>
        <taxon>Mollusca</taxon>
        <taxon>Gastropoda</taxon>
        <taxon>Heterobranchia</taxon>
        <taxon>Euthyneura</taxon>
        <taxon>Panpulmonata</taxon>
        <taxon>Sacoglossa</taxon>
        <taxon>Placobranchoidea</taxon>
        <taxon>Plakobranchidae</taxon>
        <taxon>Elysia</taxon>
    </lineage>
</organism>
<comment type="caution">
    <text evidence="1">The sequence shown here is derived from an EMBL/GenBank/DDBJ whole genome shotgun (WGS) entry which is preliminary data.</text>
</comment>
<keyword evidence="2" id="KW-1185">Reference proteome</keyword>
<protein>
    <submittedName>
        <fullName evidence="1">Uncharacterized protein</fullName>
    </submittedName>
</protein>
<accession>A0AAE0Z651</accession>
<evidence type="ECO:0000313" key="1">
    <source>
        <dbReference type="EMBL" id="KAK3762776.1"/>
    </source>
</evidence>
<sequence>MTFSAYNESGRETTWLTDRNDATCNNGGNTNLTIKLRTPFIISWVRIVVKDTAKNDKIYLSYKQNGIDGRFQCDRIHSAAMVVERTYDIVCDTHVPVKEFSLYAEPGVLFLCSLYISGGVTNAPYVSLMAHTSYRVTNVPYVTLMPPTSYKSH</sequence>
<dbReference type="EMBL" id="JAWDGP010004643">
    <property type="protein sequence ID" value="KAK3762776.1"/>
    <property type="molecule type" value="Genomic_DNA"/>
</dbReference>
<gene>
    <name evidence="1" type="ORF">RRG08_062768</name>
</gene>
<evidence type="ECO:0000313" key="2">
    <source>
        <dbReference type="Proteomes" id="UP001283361"/>
    </source>
</evidence>
<name>A0AAE0Z651_9GAST</name>
<dbReference type="AlphaFoldDB" id="A0AAE0Z651"/>
<reference evidence="1" key="1">
    <citation type="journal article" date="2023" name="G3 (Bethesda)">
        <title>A reference genome for the long-term kleptoplast-retaining sea slug Elysia crispata morphotype clarki.</title>
        <authorList>
            <person name="Eastman K.E."/>
            <person name="Pendleton A.L."/>
            <person name="Shaikh M.A."/>
            <person name="Suttiyut T."/>
            <person name="Ogas R."/>
            <person name="Tomko P."/>
            <person name="Gavelis G."/>
            <person name="Widhalm J.R."/>
            <person name="Wisecaver J.H."/>
        </authorList>
    </citation>
    <scope>NUCLEOTIDE SEQUENCE</scope>
    <source>
        <strain evidence="1">ECLA1</strain>
    </source>
</reference>
<dbReference type="Proteomes" id="UP001283361">
    <property type="component" value="Unassembled WGS sequence"/>
</dbReference>